<dbReference type="InterPro" id="IPR053154">
    <property type="entry name" value="c-di-AMP_regulator"/>
</dbReference>
<accession>A0A6C2C1Z1</accession>
<dbReference type="AlphaFoldDB" id="A0A6C2C1Z1"/>
<dbReference type="Pfam" id="PF07949">
    <property type="entry name" value="YbbR"/>
    <property type="match status" value="3"/>
</dbReference>
<keyword evidence="2" id="KW-1185">Reference proteome</keyword>
<gene>
    <name evidence="1" type="ORF">ESZ50_10675</name>
</gene>
<evidence type="ECO:0000313" key="2">
    <source>
        <dbReference type="Proteomes" id="UP000371977"/>
    </source>
</evidence>
<dbReference type="Gene3D" id="2.170.120.40">
    <property type="entry name" value="YbbR-like domain"/>
    <property type="match status" value="2"/>
</dbReference>
<dbReference type="InterPro" id="IPR012505">
    <property type="entry name" value="YbbR"/>
</dbReference>
<name>A0A6C2C1Z1_9LACO</name>
<evidence type="ECO:0000313" key="1">
    <source>
        <dbReference type="EMBL" id="TYC47964.1"/>
    </source>
</evidence>
<dbReference type="Proteomes" id="UP000371977">
    <property type="component" value="Unassembled WGS sequence"/>
</dbReference>
<sequence length="323" mass="34451">MKISWEKLFYILGSLLMAILLSVYTTGRSDTYSTKSTSTTTSRTGLPSFTSSETAKISVPVQINGADSNKYLIEGVPNTVDISITGSAALVAAAKNTKNFSVYIDLSSLSEGTHTVPLKVQGLNRSLTYSLSKKNLNIAIYKRSVAYYTVHPEYNESAIASGYNVGTVTSSVTNVEVMGRASLVNQVDRVVATVQLGRDTTSTTSHTVELKALDSDGNTVDVTISPEVTTVRIPVTAGTGDKTIPIKFTTKNGTASDFDITADVNEFTVHGKMNVLNKLSAINVTVDLKDVTSTSQQTVQVDTPDGADSITPNTINVTITPKE</sequence>
<comment type="caution">
    <text evidence="1">The sequence shown here is derived from an EMBL/GenBank/DDBJ whole genome shotgun (WGS) entry which is preliminary data.</text>
</comment>
<proteinExistence type="predicted"/>
<dbReference type="PANTHER" id="PTHR37804">
    <property type="entry name" value="CDAA REGULATORY PROTEIN CDAR"/>
    <property type="match status" value="1"/>
</dbReference>
<dbReference type="EMBL" id="SDGZ01000026">
    <property type="protein sequence ID" value="TYC47964.1"/>
    <property type="molecule type" value="Genomic_DNA"/>
</dbReference>
<dbReference type="Gene3D" id="2.170.120.30">
    <property type="match status" value="1"/>
</dbReference>
<evidence type="ECO:0008006" key="3">
    <source>
        <dbReference type="Google" id="ProtNLM"/>
    </source>
</evidence>
<dbReference type="PANTHER" id="PTHR37804:SF1">
    <property type="entry name" value="CDAA REGULATORY PROTEIN CDAR"/>
    <property type="match status" value="1"/>
</dbReference>
<dbReference type="RefSeq" id="WP_148623825.1">
    <property type="nucleotide sequence ID" value="NZ_SDGZ01000026.1"/>
</dbReference>
<reference evidence="1 2" key="1">
    <citation type="submission" date="2019-01" db="EMBL/GenBank/DDBJ databases">
        <title>Weissella sp. nov., a novel lactic acid bacterium isolated from animal feces.</title>
        <authorList>
            <person name="Wang L.-T."/>
        </authorList>
    </citation>
    <scope>NUCLEOTIDE SEQUENCE [LARGE SCALE GENOMIC DNA]</scope>
    <source>
        <strain evidence="1 2">8H-2</strain>
    </source>
</reference>
<dbReference type="OrthoDB" id="2139417at2"/>
<protein>
    <recommendedName>
        <fullName evidence="3">Cell surface protein</fullName>
    </recommendedName>
</protein>
<organism evidence="1 2">
    <name type="scientific">Weissella muntiaci</name>
    <dbReference type="NCBI Taxonomy" id="2508881"/>
    <lineage>
        <taxon>Bacteria</taxon>
        <taxon>Bacillati</taxon>
        <taxon>Bacillota</taxon>
        <taxon>Bacilli</taxon>
        <taxon>Lactobacillales</taxon>
        <taxon>Lactobacillaceae</taxon>
        <taxon>Weissella</taxon>
    </lineage>
</organism>